<evidence type="ECO:0000313" key="3">
    <source>
        <dbReference type="Proteomes" id="UP000789831"/>
    </source>
</evidence>
<dbReference type="GO" id="GO:0004540">
    <property type="term" value="F:RNA nuclease activity"/>
    <property type="evidence" value="ECO:0007669"/>
    <property type="project" value="InterPro"/>
</dbReference>
<sequence>MLSESSSIVSSDKEPVHEMANIVKNYGIEELIEYLGKKNLRIDDEDFAIFRKEKITGLAFLETTEEKFQSYDLKGDPATVLTNVIVNLKKSNIPKSNTGLVSVFVDNFNLFIEGKYSIEKAGNFDYQRNSYQLNQLYVDHGRLLLTVMKGRKIGSNPVIVGSRPPRNDSLWDRIQNQDFDVIVYDCIANKEKKVDMELGLSIADVVYSKDPGIVLMIASDGDYTPAINRGYPDPSGRSYTLEITDGETLAKWQDDEIMECFDSLELFEWWFRKEGLTIYLYFDNKTHLKKAKNWLESKHPDVKV</sequence>
<feature type="domain" description="NYN" evidence="1">
    <location>
        <begin position="101"/>
        <end position="229"/>
    </location>
</feature>
<keyword evidence="3" id="KW-1185">Reference proteome</keyword>
<dbReference type="Proteomes" id="UP000789831">
    <property type="component" value="Unassembled WGS sequence"/>
</dbReference>
<accession>A0A9N9C5L3</accession>
<organism evidence="2 3">
    <name type="scientific">Ambispora gerdemannii</name>
    <dbReference type="NCBI Taxonomy" id="144530"/>
    <lineage>
        <taxon>Eukaryota</taxon>
        <taxon>Fungi</taxon>
        <taxon>Fungi incertae sedis</taxon>
        <taxon>Mucoromycota</taxon>
        <taxon>Glomeromycotina</taxon>
        <taxon>Glomeromycetes</taxon>
        <taxon>Archaeosporales</taxon>
        <taxon>Ambisporaceae</taxon>
        <taxon>Ambispora</taxon>
    </lineage>
</organism>
<dbReference type="Gene3D" id="1.10.150.50">
    <property type="entry name" value="Transcription Factor, Ets-1"/>
    <property type="match status" value="1"/>
</dbReference>
<name>A0A9N9C5L3_9GLOM</name>
<proteinExistence type="predicted"/>
<dbReference type="Gene3D" id="3.40.50.1010">
    <property type="entry name" value="5'-nuclease"/>
    <property type="match status" value="1"/>
</dbReference>
<dbReference type="InterPro" id="IPR013761">
    <property type="entry name" value="SAM/pointed_sf"/>
</dbReference>
<protein>
    <submittedName>
        <fullName evidence="2">13639_t:CDS:1</fullName>
    </submittedName>
</protein>
<evidence type="ECO:0000313" key="2">
    <source>
        <dbReference type="EMBL" id="CAG8590010.1"/>
    </source>
</evidence>
<gene>
    <name evidence="2" type="ORF">AGERDE_LOCUS8558</name>
</gene>
<dbReference type="Pfam" id="PF01936">
    <property type="entry name" value="NYN"/>
    <property type="match status" value="1"/>
</dbReference>
<dbReference type="EMBL" id="CAJVPL010001851">
    <property type="protein sequence ID" value="CAG8590010.1"/>
    <property type="molecule type" value="Genomic_DNA"/>
</dbReference>
<reference evidence="2" key="1">
    <citation type="submission" date="2021-06" db="EMBL/GenBank/DDBJ databases">
        <authorList>
            <person name="Kallberg Y."/>
            <person name="Tangrot J."/>
            <person name="Rosling A."/>
        </authorList>
    </citation>
    <scope>NUCLEOTIDE SEQUENCE</scope>
    <source>
        <strain evidence="2">MT106</strain>
    </source>
</reference>
<comment type="caution">
    <text evidence="2">The sequence shown here is derived from an EMBL/GenBank/DDBJ whole genome shotgun (WGS) entry which is preliminary data.</text>
</comment>
<evidence type="ECO:0000259" key="1">
    <source>
        <dbReference type="Pfam" id="PF01936"/>
    </source>
</evidence>
<dbReference type="OrthoDB" id="2419124at2759"/>
<dbReference type="InterPro" id="IPR021139">
    <property type="entry name" value="NYN"/>
</dbReference>
<dbReference type="AlphaFoldDB" id="A0A9N9C5L3"/>